<evidence type="ECO:0000256" key="1">
    <source>
        <dbReference type="SAM" id="MobiDB-lite"/>
    </source>
</evidence>
<reference evidence="3" key="1">
    <citation type="submission" date="2014-03" db="EMBL/GenBank/DDBJ databases">
        <title>The Genome Sequence of Puccinia striiformis f. sp. tritici PST-78.</title>
        <authorList>
            <consortium name="The Broad Institute Genome Sequencing Platform"/>
            <person name="Cuomo C."/>
            <person name="Hulbert S."/>
            <person name="Chen X."/>
            <person name="Walker B."/>
            <person name="Young S.K."/>
            <person name="Zeng Q."/>
            <person name="Gargeya S."/>
            <person name="Fitzgerald M."/>
            <person name="Haas B."/>
            <person name="Abouelleil A."/>
            <person name="Alvarado L."/>
            <person name="Arachchi H.M."/>
            <person name="Berlin A.M."/>
            <person name="Chapman S.B."/>
            <person name="Goldberg J."/>
            <person name="Griggs A."/>
            <person name="Gujja S."/>
            <person name="Hansen M."/>
            <person name="Howarth C."/>
            <person name="Imamovic A."/>
            <person name="Larimer J."/>
            <person name="McCowan C."/>
            <person name="Montmayeur A."/>
            <person name="Murphy C."/>
            <person name="Neiman D."/>
            <person name="Pearson M."/>
            <person name="Priest M."/>
            <person name="Roberts A."/>
            <person name="Saif S."/>
            <person name="Shea T."/>
            <person name="Sisk P."/>
            <person name="Sykes S."/>
            <person name="Wortman J."/>
            <person name="Nusbaum C."/>
            <person name="Birren B."/>
        </authorList>
    </citation>
    <scope>NUCLEOTIDE SEQUENCE [LARGE SCALE GENOMIC DNA]</scope>
    <source>
        <strain evidence="3">race PST-78</strain>
    </source>
</reference>
<feature type="region of interest" description="Disordered" evidence="1">
    <location>
        <begin position="58"/>
        <end position="79"/>
    </location>
</feature>
<organism evidence="2 3">
    <name type="scientific">Puccinia striiformis f. sp. tritici PST-78</name>
    <dbReference type="NCBI Taxonomy" id="1165861"/>
    <lineage>
        <taxon>Eukaryota</taxon>
        <taxon>Fungi</taxon>
        <taxon>Dikarya</taxon>
        <taxon>Basidiomycota</taxon>
        <taxon>Pucciniomycotina</taxon>
        <taxon>Pucciniomycetes</taxon>
        <taxon>Pucciniales</taxon>
        <taxon>Pucciniaceae</taxon>
        <taxon>Puccinia</taxon>
    </lineage>
</organism>
<dbReference type="EMBL" id="AJIL01000062">
    <property type="protein sequence ID" value="KNE97926.1"/>
    <property type="molecule type" value="Genomic_DNA"/>
</dbReference>
<name>A0A0L0VFD5_9BASI</name>
<dbReference type="AlphaFoldDB" id="A0A0L0VFD5"/>
<sequence length="137" mass="14904">MSKMPAMRPDPPCDSRPSWPINGKALATAKGRLSIRCVAMMAEIWSAAWTDLLVGSPAKRPRLTHSTPTRLQADGSGRSLPRFSRLGCIAVKITQRPRDATQPAVRRASDWPIDGKVEGAAKGRMSDRCVPLMVKLG</sequence>
<keyword evidence="3" id="KW-1185">Reference proteome</keyword>
<protein>
    <submittedName>
        <fullName evidence="2">Uncharacterized protein</fullName>
    </submittedName>
</protein>
<gene>
    <name evidence="2" type="ORF">PSTG_08799</name>
</gene>
<comment type="caution">
    <text evidence="2">The sequence shown here is derived from an EMBL/GenBank/DDBJ whole genome shotgun (WGS) entry which is preliminary data.</text>
</comment>
<feature type="region of interest" description="Disordered" evidence="1">
    <location>
        <begin position="1"/>
        <end position="20"/>
    </location>
</feature>
<evidence type="ECO:0000313" key="2">
    <source>
        <dbReference type="EMBL" id="KNE97926.1"/>
    </source>
</evidence>
<accession>A0A0L0VFD5</accession>
<evidence type="ECO:0000313" key="3">
    <source>
        <dbReference type="Proteomes" id="UP000054564"/>
    </source>
</evidence>
<dbReference type="Proteomes" id="UP000054564">
    <property type="component" value="Unassembled WGS sequence"/>
</dbReference>
<proteinExistence type="predicted"/>